<evidence type="ECO:0000313" key="7">
    <source>
        <dbReference type="EMBL" id="NVZ55935.1"/>
    </source>
</evidence>
<proteinExistence type="predicted"/>
<comment type="caution">
    <text evidence="7">The sequence shown here is derived from an EMBL/GenBank/DDBJ whole genome shotgun (WGS) entry which is preliminary data.</text>
</comment>
<dbReference type="PANTHER" id="PTHR23530:SF1">
    <property type="entry name" value="PERMEASE, MAJOR FACILITATOR SUPERFAMILY-RELATED"/>
    <property type="match status" value="1"/>
</dbReference>
<accession>A0A7Y7V689</accession>
<dbReference type="InterPro" id="IPR005829">
    <property type="entry name" value="Sugar_transporter_CS"/>
</dbReference>
<dbReference type="PANTHER" id="PTHR23530">
    <property type="entry name" value="TRANSPORT PROTEIN-RELATED"/>
    <property type="match status" value="1"/>
</dbReference>
<dbReference type="GO" id="GO:0016020">
    <property type="term" value="C:membrane"/>
    <property type="evidence" value="ECO:0007669"/>
    <property type="project" value="UniProtKB-SubCell"/>
</dbReference>
<evidence type="ECO:0000256" key="1">
    <source>
        <dbReference type="ARBA" id="ARBA00004141"/>
    </source>
</evidence>
<evidence type="ECO:0000256" key="3">
    <source>
        <dbReference type="ARBA" id="ARBA00022989"/>
    </source>
</evidence>
<dbReference type="InterPro" id="IPR053160">
    <property type="entry name" value="MFS_DHA3_Transporter"/>
</dbReference>
<dbReference type="EMBL" id="JACAOZ010000006">
    <property type="protein sequence ID" value="NVZ55935.1"/>
    <property type="molecule type" value="Genomic_DNA"/>
</dbReference>
<dbReference type="GO" id="GO:0022857">
    <property type="term" value="F:transmembrane transporter activity"/>
    <property type="evidence" value="ECO:0007669"/>
    <property type="project" value="InterPro"/>
</dbReference>
<dbReference type="InterPro" id="IPR011701">
    <property type="entry name" value="MFS"/>
</dbReference>
<feature type="transmembrane region" description="Helical" evidence="5">
    <location>
        <begin position="288"/>
        <end position="308"/>
    </location>
</feature>
<protein>
    <submittedName>
        <fullName evidence="7">MFS transporter</fullName>
    </submittedName>
</protein>
<dbReference type="Pfam" id="PF07690">
    <property type="entry name" value="MFS_1"/>
    <property type="match status" value="1"/>
</dbReference>
<feature type="transmembrane region" description="Helical" evidence="5">
    <location>
        <begin position="314"/>
        <end position="331"/>
    </location>
</feature>
<evidence type="ECO:0000259" key="6">
    <source>
        <dbReference type="PROSITE" id="PS50850"/>
    </source>
</evidence>
<dbReference type="AlphaFoldDB" id="A0A7Y7V689"/>
<feature type="transmembrane region" description="Helical" evidence="5">
    <location>
        <begin position="226"/>
        <end position="248"/>
    </location>
</feature>
<feature type="transmembrane region" description="Helical" evidence="5">
    <location>
        <begin position="351"/>
        <end position="370"/>
    </location>
</feature>
<feature type="transmembrane region" description="Helical" evidence="5">
    <location>
        <begin position="376"/>
        <end position="403"/>
    </location>
</feature>
<comment type="subcellular location">
    <subcellularLocation>
        <location evidence="1">Membrane</location>
        <topology evidence="1">Multi-pass membrane protein</topology>
    </subcellularLocation>
</comment>
<keyword evidence="2 5" id="KW-0812">Transmembrane</keyword>
<keyword evidence="3 5" id="KW-1133">Transmembrane helix</keyword>
<evidence type="ECO:0000256" key="4">
    <source>
        <dbReference type="ARBA" id="ARBA00023136"/>
    </source>
</evidence>
<feature type="transmembrane region" description="Helical" evidence="5">
    <location>
        <begin position="141"/>
        <end position="159"/>
    </location>
</feature>
<name>A0A7Y7V689_9PSED</name>
<feature type="transmembrane region" description="Helical" evidence="5">
    <location>
        <begin position="99"/>
        <end position="120"/>
    </location>
</feature>
<feature type="transmembrane region" description="Helical" evidence="5">
    <location>
        <begin position="260"/>
        <end position="281"/>
    </location>
</feature>
<dbReference type="InterPro" id="IPR020846">
    <property type="entry name" value="MFS_dom"/>
</dbReference>
<organism evidence="7 8">
    <name type="scientific">Pseudomonas edaphica</name>
    <dbReference type="NCBI Taxonomy" id="2006980"/>
    <lineage>
        <taxon>Bacteria</taxon>
        <taxon>Pseudomonadati</taxon>
        <taxon>Pseudomonadota</taxon>
        <taxon>Gammaproteobacteria</taxon>
        <taxon>Pseudomonadales</taxon>
        <taxon>Pseudomonadaceae</taxon>
        <taxon>Pseudomonas</taxon>
    </lineage>
</organism>
<gene>
    <name evidence="7" type="ORF">HX797_06635</name>
</gene>
<keyword evidence="4 5" id="KW-0472">Membrane</keyword>
<dbReference type="PROSITE" id="PS00216">
    <property type="entry name" value="SUGAR_TRANSPORT_1"/>
    <property type="match status" value="1"/>
</dbReference>
<reference evidence="7 8" key="1">
    <citation type="submission" date="2020-04" db="EMBL/GenBank/DDBJ databases">
        <title>Molecular characterization of pseudomonads from Agaricus bisporus reveal novel blotch 2 pathogens in Western Europe.</title>
        <authorList>
            <person name="Taparia T."/>
            <person name="Krijger M."/>
            <person name="Haynes E."/>
            <person name="Elpinstone J.G."/>
            <person name="Noble R."/>
            <person name="Van Der Wolf J."/>
        </authorList>
    </citation>
    <scope>NUCLEOTIDE SEQUENCE [LARGE SCALE GENOMIC DNA]</scope>
    <source>
        <strain evidence="7 8">B7002</strain>
    </source>
</reference>
<sequence>MGALNFLKNKNDNLYYSLSIFMNMDVQRSLFVLYLLQLGITQGEIGILQSFLFFSSVALEIPSGLLADRYGRKVSLILGFLGLFISGIGFVLFSDFIPFAIIFCLFGASIAMGSGSDRALLYDNLLAENRAEEYPKILGRARAIGAISLGLSMLLGGVLQDTWSWNSVYIFFAVSKLVGAIVVTLIPEIRLPSVSLNADKTSATIDKKAEGIFTLLLNFFRSKKGAFLMPLFIGYALFELSTIPLFIYGQPFFSLQGLEIPIIAGIYAAVEAISAGMFVAAGFLCTRFSLGTIAFTTTLIVTFLLFILSLNIGIITSVVTFLLIMSLPAVYETSYETYIHDNVESRIRASCLSVANLINSVIIGISYTVFGGLLDLYGFSLTLIIVAATCFVGLFGVGITLVLGGQKVHLKKQHA</sequence>
<dbReference type="InterPro" id="IPR036259">
    <property type="entry name" value="MFS_trans_sf"/>
</dbReference>
<evidence type="ECO:0000256" key="5">
    <source>
        <dbReference type="SAM" id="Phobius"/>
    </source>
</evidence>
<dbReference type="Proteomes" id="UP000560470">
    <property type="component" value="Unassembled WGS sequence"/>
</dbReference>
<dbReference type="PROSITE" id="PS50850">
    <property type="entry name" value="MFS"/>
    <property type="match status" value="1"/>
</dbReference>
<dbReference type="SUPFAM" id="SSF103473">
    <property type="entry name" value="MFS general substrate transporter"/>
    <property type="match status" value="1"/>
</dbReference>
<evidence type="ECO:0000256" key="2">
    <source>
        <dbReference type="ARBA" id="ARBA00022692"/>
    </source>
</evidence>
<dbReference type="Gene3D" id="1.20.1250.20">
    <property type="entry name" value="MFS general substrate transporter like domains"/>
    <property type="match status" value="1"/>
</dbReference>
<feature type="transmembrane region" description="Helical" evidence="5">
    <location>
        <begin position="74"/>
        <end position="93"/>
    </location>
</feature>
<evidence type="ECO:0000313" key="8">
    <source>
        <dbReference type="Proteomes" id="UP000560470"/>
    </source>
</evidence>
<dbReference type="RefSeq" id="WP_177033136.1">
    <property type="nucleotide sequence ID" value="NZ_JACAOZ010000006.1"/>
</dbReference>
<feature type="transmembrane region" description="Helical" evidence="5">
    <location>
        <begin position="165"/>
        <end position="186"/>
    </location>
</feature>
<feature type="domain" description="Major facilitator superfamily (MFS) profile" evidence="6">
    <location>
        <begin position="1"/>
        <end position="405"/>
    </location>
</feature>